<dbReference type="GO" id="GO:0005524">
    <property type="term" value="F:ATP binding"/>
    <property type="evidence" value="ECO:0007669"/>
    <property type="project" value="UniProtKB-UniRule"/>
</dbReference>
<dbReference type="Pfam" id="PF01171">
    <property type="entry name" value="ATP_bind_3"/>
    <property type="match status" value="1"/>
</dbReference>
<dbReference type="GO" id="GO:0005737">
    <property type="term" value="C:cytoplasm"/>
    <property type="evidence" value="ECO:0007669"/>
    <property type="project" value="UniProtKB-SubCell"/>
</dbReference>
<dbReference type="EC" id="6.3.4.19" evidence="8"/>
<dbReference type="Pfam" id="PF11734">
    <property type="entry name" value="TilS_C"/>
    <property type="match status" value="1"/>
</dbReference>
<evidence type="ECO:0000313" key="12">
    <source>
        <dbReference type="Proteomes" id="UP000823891"/>
    </source>
</evidence>
<comment type="caution">
    <text evidence="11">The sequence shown here is derived from an EMBL/GenBank/DDBJ whole genome shotgun (WGS) entry which is preliminary data.</text>
</comment>
<dbReference type="Gene3D" id="3.40.50.620">
    <property type="entry name" value="HUPs"/>
    <property type="match status" value="1"/>
</dbReference>
<sequence>MPAKETRETDRLAEKIRAYMEKENMAPRGSGILAGVSGGADSVCLLALLVRIREEMDWRIGAVHVNHGLREEAGEDAAFVRALCAAWDVPFFLKEEDVGKKAEEWRLSVEEAGRRVRYQAFSEAAERFGAERIAVAHNRNDRAETLLFHLFRGTGLKGMGSIRPVRGSVIRPLLDTGRDEIEAWLVQNGISWRTDASNETDAYTRNRIRRRVLPYAEEEICAQSGLHLAQAAELLAQTSDFVERQARARLEICLTFRRKDAAGLDVAAFRESEGLLQTQMIRLLLEELSEGGRDIGQRHILDVQALFERQSGRRLTLPGVLGARREFGQVILERRRAPAPETEKADAEMTAAGRAGAEQADAKISGAGRAGTVKADPGLETELFSRVGETGSAVLEIPGLFTLEMRLLDWEKSHGIEQKTYTKWLDYDRMKSLVLRTRRPGDYLAINDSLQKKSLKEYLIQERVPADERDALPLLADGCHIVWVIGHRISSAVRVTESTKRVLRIHIRGGKENGGESTSASDGGRGGCAHPADRGTDQ</sequence>
<dbReference type="GO" id="GO:0032267">
    <property type="term" value="F:tRNA(Ile)-lysidine synthase activity"/>
    <property type="evidence" value="ECO:0007669"/>
    <property type="project" value="UniProtKB-EC"/>
</dbReference>
<dbReference type="SMART" id="SM00977">
    <property type="entry name" value="TilS_C"/>
    <property type="match status" value="1"/>
</dbReference>
<dbReference type="InterPro" id="IPR014729">
    <property type="entry name" value="Rossmann-like_a/b/a_fold"/>
</dbReference>
<keyword evidence="5 8" id="KW-0547">Nucleotide-binding</keyword>
<dbReference type="SUPFAM" id="SSF56037">
    <property type="entry name" value="PheT/TilS domain"/>
    <property type="match status" value="1"/>
</dbReference>
<name>A0A9D2NF44_9FIRM</name>
<evidence type="ECO:0000256" key="3">
    <source>
        <dbReference type="ARBA" id="ARBA00022598"/>
    </source>
</evidence>
<evidence type="ECO:0000256" key="4">
    <source>
        <dbReference type="ARBA" id="ARBA00022694"/>
    </source>
</evidence>
<dbReference type="HAMAP" id="MF_01161">
    <property type="entry name" value="tRNA_Ile_lys_synt"/>
    <property type="match status" value="1"/>
</dbReference>
<dbReference type="InterPro" id="IPR012795">
    <property type="entry name" value="tRNA_Ile_lys_synt_N"/>
</dbReference>
<proteinExistence type="inferred from homology"/>
<feature type="binding site" evidence="8">
    <location>
        <begin position="37"/>
        <end position="42"/>
    </location>
    <ligand>
        <name>ATP</name>
        <dbReference type="ChEBI" id="CHEBI:30616"/>
    </ligand>
</feature>
<protein>
    <recommendedName>
        <fullName evidence="8">tRNA(Ile)-lysidine synthase</fullName>
        <ecNumber evidence="8">6.3.4.19</ecNumber>
    </recommendedName>
    <alternativeName>
        <fullName evidence="8">tRNA(Ile)-2-lysyl-cytidine synthase</fullName>
    </alternativeName>
    <alternativeName>
        <fullName evidence="8">tRNA(Ile)-lysidine synthetase</fullName>
    </alternativeName>
</protein>
<dbReference type="Gene3D" id="3.30.465.60">
    <property type="match status" value="1"/>
</dbReference>
<evidence type="ECO:0000256" key="1">
    <source>
        <dbReference type="ARBA" id="ARBA00004496"/>
    </source>
</evidence>
<dbReference type="SUPFAM" id="SSF52402">
    <property type="entry name" value="Adenine nucleotide alpha hydrolases-like"/>
    <property type="match status" value="1"/>
</dbReference>
<comment type="catalytic activity">
    <reaction evidence="7 8">
        <text>cytidine(34) in tRNA(Ile2) + L-lysine + ATP = lysidine(34) in tRNA(Ile2) + AMP + diphosphate + H(+)</text>
        <dbReference type="Rhea" id="RHEA:43744"/>
        <dbReference type="Rhea" id="RHEA-COMP:10625"/>
        <dbReference type="Rhea" id="RHEA-COMP:10670"/>
        <dbReference type="ChEBI" id="CHEBI:15378"/>
        <dbReference type="ChEBI" id="CHEBI:30616"/>
        <dbReference type="ChEBI" id="CHEBI:32551"/>
        <dbReference type="ChEBI" id="CHEBI:33019"/>
        <dbReference type="ChEBI" id="CHEBI:82748"/>
        <dbReference type="ChEBI" id="CHEBI:83665"/>
        <dbReference type="ChEBI" id="CHEBI:456215"/>
        <dbReference type="EC" id="6.3.4.19"/>
    </reaction>
</comment>
<comment type="domain">
    <text evidence="8">The N-terminal region contains the highly conserved SGGXDS motif, predicted to be a P-loop motif involved in ATP binding.</text>
</comment>
<keyword evidence="4 8" id="KW-0819">tRNA processing</keyword>
<dbReference type="AlphaFoldDB" id="A0A9D2NF44"/>
<evidence type="ECO:0000313" key="11">
    <source>
        <dbReference type="EMBL" id="HJC23259.1"/>
    </source>
</evidence>
<comment type="similarity">
    <text evidence="8">Belongs to the tRNA(Ile)-lysidine synthase family.</text>
</comment>
<dbReference type="InterPro" id="IPR012094">
    <property type="entry name" value="tRNA_Ile_lys_synt"/>
</dbReference>
<dbReference type="GO" id="GO:0006400">
    <property type="term" value="P:tRNA modification"/>
    <property type="evidence" value="ECO:0007669"/>
    <property type="project" value="UniProtKB-UniRule"/>
</dbReference>
<keyword evidence="2 8" id="KW-0963">Cytoplasm</keyword>
<dbReference type="EMBL" id="DWWS01000021">
    <property type="protein sequence ID" value="HJC23259.1"/>
    <property type="molecule type" value="Genomic_DNA"/>
</dbReference>
<gene>
    <name evidence="8 11" type="primary">tilS</name>
    <name evidence="11" type="ORF">H9761_06100</name>
</gene>
<feature type="region of interest" description="Disordered" evidence="9">
    <location>
        <begin position="508"/>
        <end position="538"/>
    </location>
</feature>
<comment type="function">
    <text evidence="8">Ligates lysine onto the cytidine present at position 34 of the AUA codon-specific tRNA(Ile) that contains the anticodon CAU, in an ATP-dependent manner. Cytidine is converted to lysidine, thus changing the amino acid specificity of the tRNA from methionine to isoleucine.</text>
</comment>
<accession>A0A9D2NF44</accession>
<dbReference type="NCBIfam" id="TIGR02433">
    <property type="entry name" value="lysidine_TilS_C"/>
    <property type="match status" value="1"/>
</dbReference>
<reference evidence="11" key="1">
    <citation type="journal article" date="2021" name="PeerJ">
        <title>Extensive microbial diversity within the chicken gut microbiome revealed by metagenomics and culture.</title>
        <authorList>
            <person name="Gilroy R."/>
            <person name="Ravi A."/>
            <person name="Getino M."/>
            <person name="Pursley I."/>
            <person name="Horton D.L."/>
            <person name="Alikhan N.F."/>
            <person name="Baker D."/>
            <person name="Gharbi K."/>
            <person name="Hall N."/>
            <person name="Watson M."/>
            <person name="Adriaenssens E.M."/>
            <person name="Foster-Nyarko E."/>
            <person name="Jarju S."/>
            <person name="Secka A."/>
            <person name="Antonio M."/>
            <person name="Oren A."/>
            <person name="Chaudhuri R.R."/>
            <person name="La Ragione R."/>
            <person name="Hildebrand F."/>
            <person name="Pallen M.J."/>
        </authorList>
    </citation>
    <scope>NUCLEOTIDE SEQUENCE</scope>
    <source>
        <strain evidence="11">USAMLcec2-132</strain>
    </source>
</reference>
<dbReference type="InterPro" id="IPR011063">
    <property type="entry name" value="TilS/TtcA_N"/>
</dbReference>
<comment type="subcellular location">
    <subcellularLocation>
        <location evidence="1 8">Cytoplasm</location>
    </subcellularLocation>
</comment>
<dbReference type="PANTHER" id="PTHR43033">
    <property type="entry name" value="TRNA(ILE)-LYSIDINE SYNTHASE-RELATED"/>
    <property type="match status" value="1"/>
</dbReference>
<evidence type="ECO:0000256" key="7">
    <source>
        <dbReference type="ARBA" id="ARBA00048539"/>
    </source>
</evidence>
<reference evidence="11" key="2">
    <citation type="submission" date="2021-04" db="EMBL/GenBank/DDBJ databases">
        <authorList>
            <person name="Gilroy R."/>
        </authorList>
    </citation>
    <scope>NUCLEOTIDE SEQUENCE</scope>
    <source>
        <strain evidence="11">USAMLcec2-132</strain>
    </source>
</reference>
<dbReference type="SUPFAM" id="SSF82829">
    <property type="entry name" value="MesJ substrate recognition domain-like"/>
    <property type="match status" value="1"/>
</dbReference>
<keyword evidence="6 8" id="KW-0067">ATP-binding</keyword>
<dbReference type="InterPro" id="IPR012796">
    <property type="entry name" value="Lysidine-tRNA-synth_C"/>
</dbReference>
<dbReference type="NCBIfam" id="TIGR02432">
    <property type="entry name" value="lysidine_TilS_N"/>
    <property type="match status" value="1"/>
</dbReference>
<evidence type="ECO:0000256" key="8">
    <source>
        <dbReference type="HAMAP-Rule" id="MF_01161"/>
    </source>
</evidence>
<evidence type="ECO:0000256" key="9">
    <source>
        <dbReference type="SAM" id="MobiDB-lite"/>
    </source>
</evidence>
<keyword evidence="3 8" id="KW-0436">Ligase</keyword>
<feature type="domain" description="Lysidine-tRNA(Ile) synthetase C-terminal" evidence="10">
    <location>
        <begin position="433"/>
        <end position="505"/>
    </location>
</feature>
<dbReference type="PANTHER" id="PTHR43033:SF1">
    <property type="entry name" value="TRNA(ILE)-LYSIDINE SYNTHASE-RELATED"/>
    <property type="match status" value="1"/>
</dbReference>
<evidence type="ECO:0000259" key="10">
    <source>
        <dbReference type="SMART" id="SM00977"/>
    </source>
</evidence>
<evidence type="ECO:0000256" key="6">
    <source>
        <dbReference type="ARBA" id="ARBA00022840"/>
    </source>
</evidence>
<dbReference type="Proteomes" id="UP000823891">
    <property type="component" value="Unassembled WGS sequence"/>
</dbReference>
<organism evidence="11 12">
    <name type="scientific">Candidatus Eisenbergiella merdavium</name>
    <dbReference type="NCBI Taxonomy" id="2838551"/>
    <lineage>
        <taxon>Bacteria</taxon>
        <taxon>Bacillati</taxon>
        <taxon>Bacillota</taxon>
        <taxon>Clostridia</taxon>
        <taxon>Lachnospirales</taxon>
        <taxon>Lachnospiraceae</taxon>
        <taxon>Eisenbergiella</taxon>
    </lineage>
</organism>
<dbReference type="CDD" id="cd01992">
    <property type="entry name" value="TilS_N"/>
    <property type="match status" value="1"/>
</dbReference>
<evidence type="ECO:0000256" key="5">
    <source>
        <dbReference type="ARBA" id="ARBA00022741"/>
    </source>
</evidence>
<evidence type="ECO:0000256" key="2">
    <source>
        <dbReference type="ARBA" id="ARBA00022490"/>
    </source>
</evidence>